<evidence type="ECO:0000313" key="14">
    <source>
        <dbReference type="EMBL" id="MFD2706459.1"/>
    </source>
</evidence>
<dbReference type="Pfam" id="PF08267">
    <property type="entry name" value="Meth_synt_1"/>
    <property type="match status" value="1"/>
</dbReference>
<dbReference type="HAMAP" id="MF_00172">
    <property type="entry name" value="Meth_synth"/>
    <property type="match status" value="1"/>
</dbReference>
<feature type="binding site" evidence="11">
    <location>
        <position position="643"/>
    </location>
    <ligand>
        <name>Zn(2+)</name>
        <dbReference type="ChEBI" id="CHEBI:29105"/>
        <note>catalytic</note>
    </ligand>
</feature>
<dbReference type="NCBIfam" id="TIGR01371">
    <property type="entry name" value="met_syn_B12ind"/>
    <property type="match status" value="1"/>
</dbReference>
<feature type="binding site" evidence="11">
    <location>
        <position position="599"/>
    </location>
    <ligand>
        <name>L-methionine</name>
        <dbReference type="ChEBI" id="CHEBI:57844"/>
    </ligand>
</feature>
<name>A0ABW5T4T7_9BACI</name>
<feature type="active site" description="Proton donor" evidence="11">
    <location>
        <position position="694"/>
    </location>
</feature>
<keyword evidence="9 11" id="KW-0862">Zinc</keyword>
<dbReference type="PANTHER" id="PTHR30519">
    <property type="entry name" value="5-METHYLTETRAHYDROPTEROYLTRIGLUTAMATE--HOMOCYSTEINE METHYLTRANSFERASE"/>
    <property type="match status" value="1"/>
</dbReference>
<evidence type="ECO:0000256" key="4">
    <source>
        <dbReference type="ARBA" id="ARBA00022603"/>
    </source>
</evidence>
<dbReference type="CDD" id="cd03311">
    <property type="entry name" value="CIMS_C_terminal_like"/>
    <property type="match status" value="1"/>
</dbReference>
<protein>
    <recommendedName>
        <fullName evidence="11">5-methyltetrahydropteroyltriglutamate--homocysteine methyltransferase</fullName>
        <ecNumber evidence="11">2.1.1.14</ecNumber>
    </recommendedName>
    <alternativeName>
        <fullName evidence="11">Cobalamin-independent methionine synthase</fullName>
    </alternativeName>
    <alternativeName>
        <fullName evidence="11">Methionine synthase, vitamin-B12 independent isozyme</fullName>
    </alternativeName>
</protein>
<dbReference type="EMBL" id="JBHUML010000005">
    <property type="protein sequence ID" value="MFD2706459.1"/>
    <property type="molecule type" value="Genomic_DNA"/>
</dbReference>
<comment type="similarity">
    <text evidence="3 11">Belongs to the vitamin-B12 independent methionine synthase family.</text>
</comment>
<evidence type="ECO:0000256" key="7">
    <source>
        <dbReference type="ARBA" id="ARBA00022723"/>
    </source>
</evidence>
<dbReference type="RefSeq" id="WP_380713780.1">
    <property type="nucleotide sequence ID" value="NZ_JBHUML010000005.1"/>
</dbReference>
<evidence type="ECO:0000256" key="11">
    <source>
        <dbReference type="HAMAP-Rule" id="MF_00172"/>
    </source>
</evidence>
<feature type="binding site" evidence="11">
    <location>
        <position position="484"/>
    </location>
    <ligand>
        <name>L-homocysteine</name>
        <dbReference type="ChEBI" id="CHEBI:58199"/>
    </ligand>
</feature>
<feature type="domain" description="Cobalamin-independent methionine synthase MetE C-terminal/archaeal" evidence="12">
    <location>
        <begin position="426"/>
        <end position="748"/>
    </location>
</feature>
<comment type="catalytic activity">
    <reaction evidence="11">
        <text>5-methyltetrahydropteroyltri-L-glutamate + L-homocysteine = tetrahydropteroyltri-L-glutamate + L-methionine</text>
        <dbReference type="Rhea" id="RHEA:21196"/>
        <dbReference type="ChEBI" id="CHEBI:57844"/>
        <dbReference type="ChEBI" id="CHEBI:58140"/>
        <dbReference type="ChEBI" id="CHEBI:58199"/>
        <dbReference type="ChEBI" id="CHEBI:58207"/>
        <dbReference type="EC" id="2.1.1.14"/>
    </reaction>
</comment>
<evidence type="ECO:0000256" key="2">
    <source>
        <dbReference type="ARBA" id="ARBA00004681"/>
    </source>
</evidence>
<feature type="binding site" evidence="11">
    <location>
        <begin position="19"/>
        <end position="22"/>
    </location>
    <ligand>
        <name>5-methyltetrahydropteroyltri-L-glutamate</name>
        <dbReference type="ChEBI" id="CHEBI:58207"/>
    </ligand>
</feature>
<accession>A0ABW5T4T7</accession>
<dbReference type="Gene3D" id="3.20.20.210">
    <property type="match status" value="2"/>
</dbReference>
<dbReference type="CDD" id="cd03312">
    <property type="entry name" value="CIMS_N_terminal_like"/>
    <property type="match status" value="1"/>
</dbReference>
<keyword evidence="7 11" id="KW-0479">Metal-binding</keyword>
<feature type="binding site" evidence="11">
    <location>
        <position position="599"/>
    </location>
    <ligand>
        <name>L-homocysteine</name>
        <dbReference type="ChEBI" id="CHEBI:58199"/>
    </ligand>
</feature>
<dbReference type="SUPFAM" id="SSF51726">
    <property type="entry name" value="UROD/MetE-like"/>
    <property type="match status" value="2"/>
</dbReference>
<feature type="binding site" evidence="11">
    <location>
        <position position="641"/>
    </location>
    <ligand>
        <name>Zn(2+)</name>
        <dbReference type="ChEBI" id="CHEBI:29105"/>
        <note>catalytic</note>
    </ligand>
</feature>
<feature type="binding site" evidence="11">
    <location>
        <begin position="515"/>
        <end position="516"/>
    </location>
    <ligand>
        <name>5-methyltetrahydropteroyltri-L-glutamate</name>
        <dbReference type="ChEBI" id="CHEBI:58207"/>
    </ligand>
</feature>
<evidence type="ECO:0000256" key="8">
    <source>
        <dbReference type="ARBA" id="ARBA00022737"/>
    </source>
</evidence>
<dbReference type="NCBIfam" id="NF003556">
    <property type="entry name" value="PRK05222.1"/>
    <property type="match status" value="1"/>
</dbReference>
<evidence type="ECO:0000256" key="5">
    <source>
        <dbReference type="ARBA" id="ARBA00022605"/>
    </source>
</evidence>
<dbReference type="InterPro" id="IPR006276">
    <property type="entry name" value="Cobalamin-indep_Met_synthase"/>
</dbReference>
<comment type="function">
    <text evidence="1 11">Catalyzes the transfer of a methyl group from 5-methyltetrahydrofolate to homocysteine resulting in methionine formation.</text>
</comment>
<evidence type="ECO:0000256" key="10">
    <source>
        <dbReference type="ARBA" id="ARBA00023167"/>
    </source>
</evidence>
<keyword evidence="5 11" id="KW-0028">Amino-acid biosynthesis</keyword>
<feature type="binding site" evidence="11">
    <location>
        <begin position="431"/>
        <end position="433"/>
    </location>
    <ligand>
        <name>L-homocysteine</name>
        <dbReference type="ChEBI" id="CHEBI:58199"/>
    </ligand>
</feature>
<dbReference type="InterPro" id="IPR002629">
    <property type="entry name" value="Met_Synth_C/arc"/>
</dbReference>
<comment type="pathway">
    <text evidence="2 11">Amino-acid biosynthesis; L-methionine biosynthesis via de novo pathway; L-methionine from L-homocysteine (MetE route): step 1/1.</text>
</comment>
<evidence type="ECO:0000259" key="13">
    <source>
        <dbReference type="Pfam" id="PF08267"/>
    </source>
</evidence>
<feature type="binding site" evidence="11">
    <location>
        <position position="561"/>
    </location>
    <ligand>
        <name>5-methyltetrahydropteroyltri-L-glutamate</name>
        <dbReference type="ChEBI" id="CHEBI:58207"/>
    </ligand>
</feature>
<organism evidence="14 15">
    <name type="scientific">Salibacterium lacus</name>
    <dbReference type="NCBI Taxonomy" id="1898109"/>
    <lineage>
        <taxon>Bacteria</taxon>
        <taxon>Bacillati</taxon>
        <taxon>Bacillota</taxon>
        <taxon>Bacilli</taxon>
        <taxon>Bacillales</taxon>
        <taxon>Bacillaceae</taxon>
    </lineage>
</organism>
<dbReference type="GO" id="GO:0032259">
    <property type="term" value="P:methylation"/>
    <property type="evidence" value="ECO:0007669"/>
    <property type="project" value="UniProtKB-KW"/>
</dbReference>
<evidence type="ECO:0000259" key="12">
    <source>
        <dbReference type="Pfam" id="PF01717"/>
    </source>
</evidence>
<proteinExistence type="inferred from homology"/>
<keyword evidence="6 11" id="KW-0808">Transferase</keyword>
<dbReference type="InterPro" id="IPR013215">
    <property type="entry name" value="Cbl-indep_Met_Synth_N"/>
</dbReference>
<feature type="binding site" evidence="11">
    <location>
        <position position="665"/>
    </location>
    <ligand>
        <name>Zn(2+)</name>
        <dbReference type="ChEBI" id="CHEBI:29105"/>
        <note>catalytic</note>
    </ligand>
</feature>
<sequence length="759" mass="86642">MENNWTSSTPGYPRLGENREWKRALESYWSEKTSRDEFLQTMKELRLQYLQKQKNKGIALVPSGDFSYYDHILDTAVMFGVVPERFQGSGNTLQTYFNMARGTDEAPACEMTKWFNTNYHYIVPELGGITPSLQENKPLQDYKEAKEELGMETKPVLIGPFTFLKLSKGYDTADFEAKLEQLLPLYTKVLQQLQEAGASWVQIDEPSLVPTISEEEFRSVQHIYETFAADVPELSILLQTYFEGVHFYEKVTSLPTAGIGLDFVHGYEKNMAALKQFGFPEEKTLAAGLIDGRNIWRADLKAKEELLKEIDELTPESDKIIQPSCSLLHVPVTKTLETKLDSVLYGALSFADEKLEEVAALTDALNGHGAAETMEENQQALKTFANTYRQQSADLTKERRSLPSKRELPFAERKKYQDEKWELPLLPTTTIGSFPQTKEVRVARQQFRKGEKSPEAYNEFIRGKIKEWMELQDDIGLDVLVHGEFERNDMVEFFGEKLNGFAFTSYGWVQSYGSRCVKPPVIYDDVTFEAPMTVEESRYAQSLTDKPVKGMLTGPVTILNWSFERDDIPRKETSYQIAVALSREVQALEEAGIDMIQVDEPAVREGLPLKREEWDEYLDWSVTAFRLATSNVKPSTQIHTHMCYSEFQDMIESIRALDADVISIETSRSHGELIESFETAVYEKGIGLGVYDIHSPRVPSVDEMKEMIDRALRVLPADLFWINPDCGLKTRNTPETVDSLKHMVQAARESREARQMPTK</sequence>
<gene>
    <name evidence="11 14" type="primary">metE</name>
    <name evidence="14" type="ORF">ACFSUB_13410</name>
</gene>
<evidence type="ECO:0000256" key="1">
    <source>
        <dbReference type="ARBA" id="ARBA00002777"/>
    </source>
</evidence>
<dbReference type="PIRSF" id="PIRSF000382">
    <property type="entry name" value="MeTrfase_B12_ind"/>
    <property type="match status" value="1"/>
</dbReference>
<evidence type="ECO:0000256" key="6">
    <source>
        <dbReference type="ARBA" id="ARBA00022679"/>
    </source>
</evidence>
<evidence type="ECO:0000256" key="3">
    <source>
        <dbReference type="ARBA" id="ARBA00009553"/>
    </source>
</evidence>
<keyword evidence="4 11" id="KW-0489">Methyltransferase</keyword>
<evidence type="ECO:0000313" key="15">
    <source>
        <dbReference type="Proteomes" id="UP001597520"/>
    </source>
</evidence>
<feature type="binding site" evidence="11">
    <location>
        <position position="605"/>
    </location>
    <ligand>
        <name>5-methyltetrahydropteroyltri-L-glutamate</name>
        <dbReference type="ChEBI" id="CHEBI:58207"/>
    </ligand>
</feature>
<keyword evidence="8 11" id="KW-0677">Repeat</keyword>
<feature type="domain" description="Cobalamin-independent methionine synthase MetE N-terminal" evidence="13">
    <location>
        <begin position="7"/>
        <end position="313"/>
    </location>
</feature>
<feature type="binding site" evidence="11">
    <location>
        <begin position="431"/>
        <end position="433"/>
    </location>
    <ligand>
        <name>L-methionine</name>
        <dbReference type="ChEBI" id="CHEBI:57844"/>
    </ligand>
</feature>
<reference evidence="15" key="1">
    <citation type="journal article" date="2019" name="Int. J. Syst. Evol. Microbiol.">
        <title>The Global Catalogue of Microorganisms (GCM) 10K type strain sequencing project: providing services to taxonomists for standard genome sequencing and annotation.</title>
        <authorList>
            <consortium name="The Broad Institute Genomics Platform"/>
            <consortium name="The Broad Institute Genome Sequencing Center for Infectious Disease"/>
            <person name="Wu L."/>
            <person name="Ma J."/>
        </authorList>
    </citation>
    <scope>NUCLEOTIDE SEQUENCE [LARGE SCALE GENOMIC DNA]</scope>
    <source>
        <strain evidence="15">KCTC 33792</strain>
    </source>
</reference>
<dbReference type="Proteomes" id="UP001597520">
    <property type="component" value="Unassembled WGS sequence"/>
</dbReference>
<keyword evidence="10 11" id="KW-0486">Methionine biosynthesis</keyword>
<dbReference type="EC" id="2.1.1.14" evidence="11"/>
<dbReference type="Pfam" id="PF01717">
    <property type="entry name" value="Meth_synt_2"/>
    <property type="match status" value="1"/>
</dbReference>
<comment type="caution">
    <text evidence="14">The sequence shown here is derived from an EMBL/GenBank/DDBJ whole genome shotgun (WGS) entry which is preliminary data.</text>
</comment>
<comment type="cofactor">
    <cofactor evidence="11">
        <name>Zn(2+)</name>
        <dbReference type="ChEBI" id="CHEBI:29105"/>
    </cofactor>
    <text evidence="11">Binds 1 zinc ion per subunit.</text>
</comment>
<dbReference type="InterPro" id="IPR038071">
    <property type="entry name" value="UROD/MetE-like_sf"/>
</dbReference>
<feature type="binding site" evidence="11">
    <location>
        <position position="726"/>
    </location>
    <ligand>
        <name>Zn(2+)</name>
        <dbReference type="ChEBI" id="CHEBI:29105"/>
        <note>catalytic</note>
    </ligand>
</feature>
<keyword evidence="15" id="KW-1185">Reference proteome</keyword>
<evidence type="ECO:0000256" key="9">
    <source>
        <dbReference type="ARBA" id="ARBA00022833"/>
    </source>
</evidence>
<dbReference type="GO" id="GO:0003871">
    <property type="term" value="F:5-methyltetrahydropteroyltriglutamate-homocysteine S-methyltransferase activity"/>
    <property type="evidence" value="ECO:0007669"/>
    <property type="project" value="UniProtKB-EC"/>
</dbReference>
<feature type="binding site" evidence="11">
    <location>
        <position position="113"/>
    </location>
    <ligand>
        <name>5-methyltetrahydropteroyltri-L-glutamate</name>
        <dbReference type="ChEBI" id="CHEBI:58207"/>
    </ligand>
</feature>
<feature type="binding site" evidence="11">
    <location>
        <position position="484"/>
    </location>
    <ligand>
        <name>L-methionine</name>
        <dbReference type="ChEBI" id="CHEBI:57844"/>
    </ligand>
</feature>